<keyword evidence="2" id="KW-1185">Reference proteome</keyword>
<dbReference type="EMBL" id="CADEAL010002335">
    <property type="protein sequence ID" value="CAB1439810.1"/>
    <property type="molecule type" value="Genomic_DNA"/>
</dbReference>
<proteinExistence type="predicted"/>
<comment type="caution">
    <text evidence="1">The sequence shown here is derived from an EMBL/GenBank/DDBJ whole genome shotgun (WGS) entry which is preliminary data.</text>
</comment>
<evidence type="ECO:0000313" key="2">
    <source>
        <dbReference type="Proteomes" id="UP001153269"/>
    </source>
</evidence>
<evidence type="ECO:0000313" key="1">
    <source>
        <dbReference type="EMBL" id="CAB1439810.1"/>
    </source>
</evidence>
<organism evidence="1 2">
    <name type="scientific">Pleuronectes platessa</name>
    <name type="common">European plaice</name>
    <dbReference type="NCBI Taxonomy" id="8262"/>
    <lineage>
        <taxon>Eukaryota</taxon>
        <taxon>Metazoa</taxon>
        <taxon>Chordata</taxon>
        <taxon>Craniata</taxon>
        <taxon>Vertebrata</taxon>
        <taxon>Euteleostomi</taxon>
        <taxon>Actinopterygii</taxon>
        <taxon>Neopterygii</taxon>
        <taxon>Teleostei</taxon>
        <taxon>Neoteleostei</taxon>
        <taxon>Acanthomorphata</taxon>
        <taxon>Carangaria</taxon>
        <taxon>Pleuronectiformes</taxon>
        <taxon>Pleuronectoidei</taxon>
        <taxon>Pleuronectidae</taxon>
        <taxon>Pleuronectes</taxon>
    </lineage>
</organism>
<dbReference type="AlphaFoldDB" id="A0A9N7UYQ4"/>
<sequence>MERGDGFNELSLFLTPPLPISPPVQTVVAQRGTPLSVLPGLRAGGEQLSLSSEAELLHNTSLVIVAGARSEHSHASCRTDVCCQLRSRLLLCKGSGKKQTTPTSSKALEDIPPMQPPDMLEGQIEPGSVITVLLCASTDPALELSRYRIFLTEEPSGKRDQSTRRVKRREG</sequence>
<dbReference type="Proteomes" id="UP001153269">
    <property type="component" value="Unassembled WGS sequence"/>
</dbReference>
<reference evidence="1" key="1">
    <citation type="submission" date="2020-03" db="EMBL/GenBank/DDBJ databases">
        <authorList>
            <person name="Weist P."/>
        </authorList>
    </citation>
    <scope>NUCLEOTIDE SEQUENCE</scope>
</reference>
<name>A0A9N7UYQ4_PLEPL</name>
<protein>
    <submittedName>
        <fullName evidence="1">Uncharacterized protein</fullName>
    </submittedName>
</protein>
<accession>A0A9N7UYQ4</accession>
<gene>
    <name evidence="1" type="ORF">PLEPLA_LOCUS27578</name>
</gene>